<name>A0A6I4IG37_9FLAO</name>
<keyword evidence="1" id="KW-0732">Signal</keyword>
<dbReference type="OrthoDB" id="1356036at2"/>
<feature type="chain" id="PRO_5026098954" evidence="1">
    <location>
        <begin position="25"/>
        <end position="126"/>
    </location>
</feature>
<dbReference type="GO" id="GO:0016740">
    <property type="term" value="F:transferase activity"/>
    <property type="evidence" value="ECO:0007669"/>
    <property type="project" value="UniProtKB-KW"/>
</dbReference>
<reference evidence="3" key="1">
    <citation type="submission" date="2019-05" db="EMBL/GenBank/DDBJ databases">
        <title>Flavobacterium profundi sp. nov., isolated from a deep-sea seamount.</title>
        <authorList>
            <person name="Zhang D.-C."/>
        </authorList>
    </citation>
    <scope>NUCLEOTIDE SEQUENCE [LARGE SCALE GENOMIC DNA]</scope>
    <source>
        <strain evidence="3">TP390</strain>
    </source>
</reference>
<dbReference type="Proteomes" id="UP000431264">
    <property type="component" value="Unassembled WGS sequence"/>
</dbReference>
<dbReference type="AlphaFoldDB" id="A0A6I4IG37"/>
<accession>A0A6I4IG37</accession>
<protein>
    <submittedName>
        <fullName evidence="2">Glycosyl transferase</fullName>
    </submittedName>
</protein>
<evidence type="ECO:0000313" key="3">
    <source>
        <dbReference type="Proteomes" id="UP000431264"/>
    </source>
</evidence>
<keyword evidence="3" id="KW-1185">Reference proteome</keyword>
<comment type="caution">
    <text evidence="2">The sequence shown here is derived from an EMBL/GenBank/DDBJ whole genome shotgun (WGS) entry which is preliminary data.</text>
</comment>
<dbReference type="RefSeq" id="WP_140996986.1">
    <property type="nucleotide sequence ID" value="NZ_VDCZ01000003.1"/>
</dbReference>
<evidence type="ECO:0000313" key="2">
    <source>
        <dbReference type="EMBL" id="MVO08588.1"/>
    </source>
</evidence>
<dbReference type="PROSITE" id="PS51257">
    <property type="entry name" value="PROKAR_LIPOPROTEIN"/>
    <property type="match status" value="1"/>
</dbReference>
<feature type="signal peptide" evidence="1">
    <location>
        <begin position="1"/>
        <end position="24"/>
    </location>
</feature>
<proteinExistence type="predicted"/>
<gene>
    <name evidence="2" type="ORF">GOQ30_05355</name>
</gene>
<dbReference type="EMBL" id="WQLW01000003">
    <property type="protein sequence ID" value="MVO08588.1"/>
    <property type="molecule type" value="Genomic_DNA"/>
</dbReference>
<evidence type="ECO:0000256" key="1">
    <source>
        <dbReference type="SAM" id="SignalP"/>
    </source>
</evidence>
<sequence>MKKRNLLLLFLFSIVLFSCEGSDAYQGKWKAINRDDERFEITFTAKEITTKDSKRKTLKYEYSQNSIHYENGATAYGIQLSDGREYQLFFPKKDKSVGMLLDRDGRIVYTLSRNAYVNYDDIYKLD</sequence>
<organism evidence="2 3">
    <name type="scientific">Flavobacterium profundi</name>
    <dbReference type="NCBI Taxonomy" id="1774945"/>
    <lineage>
        <taxon>Bacteria</taxon>
        <taxon>Pseudomonadati</taxon>
        <taxon>Bacteroidota</taxon>
        <taxon>Flavobacteriia</taxon>
        <taxon>Flavobacteriales</taxon>
        <taxon>Flavobacteriaceae</taxon>
        <taxon>Flavobacterium</taxon>
    </lineage>
</organism>
<keyword evidence="2" id="KW-0808">Transferase</keyword>